<feature type="non-terminal residue" evidence="2">
    <location>
        <position position="47"/>
    </location>
</feature>
<dbReference type="AlphaFoldDB" id="A0A6J4SER1"/>
<feature type="non-terminal residue" evidence="2">
    <location>
        <position position="1"/>
    </location>
</feature>
<accession>A0A6J4SER1</accession>
<sequence length="47" mass="5002">VRPVVVPQPRAGRGGRDRKRREGARHGAGARALQGQGGLARWLFGAV</sequence>
<reference evidence="2" key="1">
    <citation type="submission" date="2020-02" db="EMBL/GenBank/DDBJ databases">
        <authorList>
            <person name="Meier V. D."/>
        </authorList>
    </citation>
    <scope>NUCLEOTIDE SEQUENCE</scope>
    <source>
        <strain evidence="2">AVDCRST_MAG05</strain>
    </source>
</reference>
<evidence type="ECO:0000256" key="1">
    <source>
        <dbReference type="SAM" id="MobiDB-lite"/>
    </source>
</evidence>
<organism evidence="2">
    <name type="scientific">uncultured Rubrobacteraceae bacterium</name>
    <dbReference type="NCBI Taxonomy" id="349277"/>
    <lineage>
        <taxon>Bacteria</taxon>
        <taxon>Bacillati</taxon>
        <taxon>Actinomycetota</taxon>
        <taxon>Rubrobacteria</taxon>
        <taxon>Rubrobacterales</taxon>
        <taxon>Rubrobacteraceae</taxon>
        <taxon>environmental samples</taxon>
    </lineage>
</organism>
<protein>
    <submittedName>
        <fullName evidence="2">Uncharacterized protein</fullName>
    </submittedName>
</protein>
<feature type="region of interest" description="Disordered" evidence="1">
    <location>
        <begin position="1"/>
        <end position="32"/>
    </location>
</feature>
<name>A0A6J4SER1_9ACTN</name>
<proteinExistence type="predicted"/>
<dbReference type="EMBL" id="CADCVM010000204">
    <property type="protein sequence ID" value="CAA9492135.1"/>
    <property type="molecule type" value="Genomic_DNA"/>
</dbReference>
<gene>
    <name evidence="2" type="ORF">AVDCRST_MAG05-1944</name>
</gene>
<evidence type="ECO:0000313" key="2">
    <source>
        <dbReference type="EMBL" id="CAA9492135.1"/>
    </source>
</evidence>